<name>A0A179GMK4_PURLI</name>
<feature type="region of interest" description="Disordered" evidence="1">
    <location>
        <begin position="72"/>
        <end position="131"/>
    </location>
</feature>
<protein>
    <submittedName>
        <fullName evidence="2">Uncharacterized protein</fullName>
    </submittedName>
</protein>
<gene>
    <name evidence="2" type="ORF">VFPBJ_06682</name>
</gene>
<dbReference type="Proteomes" id="UP000078240">
    <property type="component" value="Unassembled WGS sequence"/>
</dbReference>
<dbReference type="AlphaFoldDB" id="A0A179GMK4"/>
<reference evidence="2 3" key="1">
    <citation type="submission" date="2016-01" db="EMBL/GenBank/DDBJ databases">
        <title>Biosynthesis of antibiotic leucinostatins and their inhibition on Phytophthora in bio-control Purpureocillium lilacinum.</title>
        <authorList>
            <person name="Wang G."/>
            <person name="Liu Z."/>
            <person name="Lin R."/>
            <person name="Li E."/>
            <person name="Mao Z."/>
            <person name="Ling J."/>
            <person name="Yin W."/>
            <person name="Xie B."/>
        </authorList>
    </citation>
    <scope>NUCLEOTIDE SEQUENCE [LARGE SCALE GENOMIC DNA]</scope>
    <source>
        <strain evidence="2">PLBJ-1</strain>
    </source>
</reference>
<feature type="compositionally biased region" description="Low complexity" evidence="1">
    <location>
        <begin position="109"/>
        <end position="124"/>
    </location>
</feature>
<dbReference type="EMBL" id="LSBH01000005">
    <property type="protein sequence ID" value="OAQ78561.1"/>
    <property type="molecule type" value="Genomic_DNA"/>
</dbReference>
<accession>A0A179GMK4</accession>
<evidence type="ECO:0000313" key="3">
    <source>
        <dbReference type="Proteomes" id="UP000078240"/>
    </source>
</evidence>
<comment type="caution">
    <text evidence="2">The sequence shown here is derived from an EMBL/GenBank/DDBJ whole genome shotgun (WGS) entry which is preliminary data.</text>
</comment>
<organism evidence="2 3">
    <name type="scientific">Purpureocillium lilacinum</name>
    <name type="common">Paecilomyces lilacinus</name>
    <dbReference type="NCBI Taxonomy" id="33203"/>
    <lineage>
        <taxon>Eukaryota</taxon>
        <taxon>Fungi</taxon>
        <taxon>Dikarya</taxon>
        <taxon>Ascomycota</taxon>
        <taxon>Pezizomycotina</taxon>
        <taxon>Sordariomycetes</taxon>
        <taxon>Hypocreomycetidae</taxon>
        <taxon>Hypocreales</taxon>
        <taxon>Ophiocordycipitaceae</taxon>
        <taxon>Purpureocillium</taxon>
    </lineage>
</organism>
<evidence type="ECO:0000256" key="1">
    <source>
        <dbReference type="SAM" id="MobiDB-lite"/>
    </source>
</evidence>
<proteinExistence type="predicted"/>
<sequence>MAKALDFLPAARAWFCCQDSVAGQASRPFNPGCKATGPRYEWPLTIARLPFPCPFFTAGNYLLSVDVRRRLSSSSRSDPQTRLPPTPCCASRSTRRNPAVAHLRKLPARRATSAASESRGATEAVQHVQAA</sequence>
<evidence type="ECO:0000313" key="2">
    <source>
        <dbReference type="EMBL" id="OAQ78561.1"/>
    </source>
</evidence>